<proteinExistence type="predicted"/>
<protein>
    <submittedName>
        <fullName evidence="1">Uncharacterized protein</fullName>
    </submittedName>
</protein>
<gene>
    <name evidence="1" type="ORF">GOARA_025_00090</name>
</gene>
<comment type="caution">
    <text evidence="1">The sequence shown here is derived from an EMBL/GenBank/DDBJ whole genome shotgun (WGS) entry which is preliminary data.</text>
</comment>
<name>G7GZD8_9ACTN</name>
<dbReference type="RefSeq" id="WP_007321040.1">
    <property type="nucleotide sequence ID" value="NZ_BAEE01000025.1"/>
</dbReference>
<evidence type="ECO:0000313" key="1">
    <source>
        <dbReference type="EMBL" id="GAB08963.1"/>
    </source>
</evidence>
<dbReference type="Proteomes" id="UP000035088">
    <property type="component" value="Unassembled WGS sequence"/>
</dbReference>
<keyword evidence="2" id="KW-1185">Reference proteome</keyword>
<evidence type="ECO:0000313" key="2">
    <source>
        <dbReference type="Proteomes" id="UP000035088"/>
    </source>
</evidence>
<sequence length="106" mass="11239">MPEPTLLSEAEAWLERAKVARWAAEELVACINAVSGVLAANYMGDGCTEAPPVFAELKRDLAAGSPSWNFSLAQQADSLKGLANTCAGAGDSFRTFDRIGAHLIEK</sequence>
<accession>G7GZD8</accession>
<dbReference type="EMBL" id="BAEE01000025">
    <property type="protein sequence ID" value="GAB08963.1"/>
    <property type="molecule type" value="Genomic_DNA"/>
</dbReference>
<reference evidence="1 2" key="1">
    <citation type="submission" date="2011-11" db="EMBL/GenBank/DDBJ databases">
        <title>Whole genome shotgun sequence of Gordonia araii NBRC 100433.</title>
        <authorList>
            <person name="Yoshida Y."/>
            <person name="Hosoyama A."/>
            <person name="Tsuchikane K."/>
            <person name="Katsumata H."/>
            <person name="Yamazaki S."/>
            <person name="Fujita N."/>
        </authorList>
    </citation>
    <scope>NUCLEOTIDE SEQUENCE [LARGE SCALE GENOMIC DNA]</scope>
    <source>
        <strain evidence="1 2">NBRC 100433</strain>
    </source>
</reference>
<dbReference type="AlphaFoldDB" id="G7GZD8"/>
<organism evidence="1 2">
    <name type="scientific">Gordonia araii NBRC 100433</name>
    <dbReference type="NCBI Taxonomy" id="1073574"/>
    <lineage>
        <taxon>Bacteria</taxon>
        <taxon>Bacillati</taxon>
        <taxon>Actinomycetota</taxon>
        <taxon>Actinomycetes</taxon>
        <taxon>Mycobacteriales</taxon>
        <taxon>Gordoniaceae</taxon>
        <taxon>Gordonia</taxon>
    </lineage>
</organism>